<dbReference type="Gene3D" id="3.40.50.300">
    <property type="entry name" value="P-loop containing nucleotide triphosphate hydrolases"/>
    <property type="match status" value="1"/>
</dbReference>
<keyword evidence="2 3" id="KW-0315">Glutamine amidotransferase</keyword>
<dbReference type="Pfam" id="PF13500">
    <property type="entry name" value="AAA_26"/>
    <property type="match status" value="1"/>
</dbReference>
<dbReference type="GO" id="GO:0005524">
    <property type="term" value="F:ATP binding"/>
    <property type="evidence" value="ECO:0007669"/>
    <property type="project" value="UniProtKB-UniRule"/>
</dbReference>
<dbReference type="NCBIfam" id="NF002204">
    <property type="entry name" value="PRK01077.1"/>
    <property type="match status" value="1"/>
</dbReference>
<keyword evidence="3" id="KW-0460">Magnesium</keyword>
<feature type="domain" description="CobB/CobQ-like glutamine amidotransferase" evidence="4">
    <location>
        <begin position="254"/>
        <end position="442"/>
    </location>
</feature>
<dbReference type="HAMAP" id="MF_00027">
    <property type="entry name" value="CobB_CbiA"/>
    <property type="match status" value="1"/>
</dbReference>
<protein>
    <recommendedName>
        <fullName evidence="3">Cobyrinate a,c-diamide synthase</fullName>
        <ecNumber evidence="3">6.3.5.11</ecNumber>
    </recommendedName>
    <alternativeName>
        <fullName evidence="3">Cobyrinic acid a,c-diamide synthetase</fullName>
    </alternativeName>
</protein>
<comment type="cofactor">
    <cofactor evidence="3">
        <name>Mg(2+)</name>
        <dbReference type="ChEBI" id="CHEBI:18420"/>
    </cofactor>
</comment>
<evidence type="ECO:0000313" key="5">
    <source>
        <dbReference type="EMBL" id="ABB37330.2"/>
    </source>
</evidence>
<evidence type="ECO:0000313" key="6">
    <source>
        <dbReference type="Proteomes" id="UP000002710"/>
    </source>
</evidence>
<keyword evidence="3" id="KW-0067">ATP-binding</keyword>
<evidence type="ECO:0000259" key="4">
    <source>
        <dbReference type="Pfam" id="PF07685"/>
    </source>
</evidence>
<dbReference type="KEGG" id="dde:Dde_0529"/>
<dbReference type="InterPro" id="IPR004484">
    <property type="entry name" value="CbiA/CobB_synth"/>
</dbReference>
<dbReference type="InterPro" id="IPR027417">
    <property type="entry name" value="P-loop_NTPase"/>
</dbReference>
<evidence type="ECO:0000256" key="1">
    <source>
        <dbReference type="ARBA" id="ARBA00022573"/>
    </source>
</evidence>
<feature type="active site" description="Nucleophile" evidence="3">
    <location>
        <position position="336"/>
    </location>
</feature>
<dbReference type="GO" id="GO:0009236">
    <property type="term" value="P:cobalamin biosynthetic process"/>
    <property type="evidence" value="ECO:0007669"/>
    <property type="project" value="UniProtKB-UniRule"/>
</dbReference>
<accession>Q315R6</accession>
<dbReference type="PROSITE" id="PS51274">
    <property type="entry name" value="GATASE_COBBQ"/>
    <property type="match status" value="1"/>
</dbReference>
<organism evidence="5 6">
    <name type="scientific">Oleidesulfovibrio alaskensis (strain ATCC BAA-1058 / DSM 17464 / G20)</name>
    <name type="common">Desulfovibrio alaskensis</name>
    <dbReference type="NCBI Taxonomy" id="207559"/>
    <lineage>
        <taxon>Bacteria</taxon>
        <taxon>Pseudomonadati</taxon>
        <taxon>Thermodesulfobacteriota</taxon>
        <taxon>Desulfovibrionia</taxon>
        <taxon>Desulfovibrionales</taxon>
        <taxon>Desulfovibrionaceae</taxon>
        <taxon>Oleidesulfovibrio</taxon>
    </lineage>
</organism>
<dbReference type="eggNOG" id="COG1797">
    <property type="taxonomic scope" value="Bacteria"/>
</dbReference>
<dbReference type="InterPro" id="IPR011698">
    <property type="entry name" value="GATase_3"/>
</dbReference>
<dbReference type="Pfam" id="PF07685">
    <property type="entry name" value="GATase_3"/>
    <property type="match status" value="1"/>
</dbReference>
<dbReference type="STRING" id="207559.Dde_0529"/>
<keyword evidence="3" id="KW-0547">Nucleotide-binding</keyword>
<dbReference type="PANTHER" id="PTHR43873:SF1">
    <property type="entry name" value="COBYRINATE A,C-DIAMIDE SYNTHASE"/>
    <property type="match status" value="1"/>
</dbReference>
<comment type="pathway">
    <text evidence="3">Cofactor biosynthesis; adenosylcobalamin biosynthesis; cob(II)yrinate a,c-diamide from sirohydrochlorin (anaerobic route): step 10/10.</text>
</comment>
<dbReference type="HOGENOM" id="CLU_022752_2_1_7"/>
<dbReference type="InterPro" id="IPR029062">
    <property type="entry name" value="Class_I_gatase-like"/>
</dbReference>
<reference evidence="5 6" key="1">
    <citation type="journal article" date="2011" name="J. Bacteriol.">
        <title>Complete genome sequence and updated annotation of Desulfovibrio alaskensis G20.</title>
        <authorList>
            <person name="Hauser L.J."/>
            <person name="Land M.L."/>
            <person name="Brown S.D."/>
            <person name="Larimer F."/>
            <person name="Keller K.L."/>
            <person name="Rapp-Giles B.J."/>
            <person name="Price M.N."/>
            <person name="Lin M."/>
            <person name="Bruce D.C."/>
            <person name="Detter J.C."/>
            <person name="Tapia R."/>
            <person name="Han C.S."/>
            <person name="Goodwin L.A."/>
            <person name="Cheng J.F."/>
            <person name="Pitluck S."/>
            <person name="Copeland A."/>
            <person name="Lucas S."/>
            <person name="Nolan M."/>
            <person name="Lapidus A.L."/>
            <person name="Palumbo A.V."/>
            <person name="Wall J.D."/>
        </authorList>
    </citation>
    <scope>NUCLEOTIDE SEQUENCE [LARGE SCALE GENOMIC DNA]</scope>
    <source>
        <strain evidence="6">ATCC BAA 1058 / DSM 17464 / G20</strain>
    </source>
</reference>
<evidence type="ECO:0000256" key="3">
    <source>
        <dbReference type="HAMAP-Rule" id="MF_00027"/>
    </source>
</evidence>
<comment type="function">
    <text evidence="3">Catalyzes the ATP-dependent amidation of the two carboxylate groups at positions a and c of cobyrinate, using either L-glutamine or ammonia as the nitrogen source.</text>
</comment>
<dbReference type="RefSeq" id="WP_011366647.1">
    <property type="nucleotide sequence ID" value="NC_007519.1"/>
</dbReference>
<proteinExistence type="inferred from homology"/>
<dbReference type="NCBIfam" id="TIGR00379">
    <property type="entry name" value="cobB"/>
    <property type="match status" value="1"/>
</dbReference>
<dbReference type="EC" id="6.3.5.11" evidence="3"/>
<evidence type="ECO:0000256" key="2">
    <source>
        <dbReference type="ARBA" id="ARBA00022962"/>
    </source>
</evidence>
<comment type="similarity">
    <text evidence="3">Belongs to the CobB/CbiA family.</text>
</comment>
<dbReference type="AlphaFoldDB" id="Q315R6"/>
<dbReference type="UniPathway" id="UPA00148">
    <property type="reaction ID" value="UER00231"/>
</dbReference>
<comment type="domain">
    <text evidence="3">Comprises of two domains. The C-terminal domain contains the binding site for glutamine and catalyzes the hydrolysis of this substrate to glutamate and ammonia. The N-terminal domain is anticipated to bind ATP and cobyrinate and catalyzes the ultimate synthesis of the diamide product. The ammonia produced via the glutaminase domain is probably translocated to the adjacent domain via a molecular tunnel, where it reacts with an activated intermediate.</text>
</comment>
<feature type="site" description="Increases nucleophilicity of active site Cys" evidence="3">
    <location>
        <position position="440"/>
    </location>
</feature>
<dbReference type="SUPFAM" id="SSF52540">
    <property type="entry name" value="P-loop containing nucleoside triphosphate hydrolases"/>
    <property type="match status" value="1"/>
</dbReference>
<comment type="catalytic activity">
    <reaction evidence="3">
        <text>cob(II)yrinate + 2 L-glutamine + 2 ATP + 2 H2O = cob(II)yrinate a,c diamide + 2 L-glutamate + 2 ADP + 2 phosphate + 2 H(+)</text>
        <dbReference type="Rhea" id="RHEA:26289"/>
        <dbReference type="ChEBI" id="CHEBI:15377"/>
        <dbReference type="ChEBI" id="CHEBI:15378"/>
        <dbReference type="ChEBI" id="CHEBI:29985"/>
        <dbReference type="ChEBI" id="CHEBI:30616"/>
        <dbReference type="ChEBI" id="CHEBI:43474"/>
        <dbReference type="ChEBI" id="CHEBI:58359"/>
        <dbReference type="ChEBI" id="CHEBI:58537"/>
        <dbReference type="ChEBI" id="CHEBI:58894"/>
        <dbReference type="ChEBI" id="CHEBI:456216"/>
        <dbReference type="EC" id="6.3.5.11"/>
    </reaction>
</comment>
<keyword evidence="3" id="KW-0436">Ligase</keyword>
<dbReference type="GO" id="GO:0042242">
    <property type="term" value="F:cobyrinic acid a,c-diamide synthase activity"/>
    <property type="evidence" value="ECO:0007669"/>
    <property type="project" value="UniProtKB-UniRule"/>
</dbReference>
<keyword evidence="1 3" id="KW-0169">Cobalamin biosynthesis</keyword>
<sequence>MSIPRVIIAGLNGGSGKTIVSLGLCRAWTRAGRNVKPFKKGPDYIDARWLALATGNPATNLDPYLVSAQVMRSLFVTAGKGYDGAVIEGNRGLYDGKDVTGSCSTAEVARQLDTPVVLVMNCTKMTRTAAALVGGMAAFEPDLNLAGVVLNQTANERHRGVLRAAIEQYTDVPVLGALPRMRSNPIPERHMGLWSDTEMHDSRSPLDAVADFLCDNADVERIWQIARQVPAADSALIPDLWDMLPADAAVGPVRIGYVRDAALWFYYEENLEALRRAGAELVELTLLDDAPWPELHGLYLGGGFPETLAERLSANIAARARVKSLSEAGMPVYAECGGFMYLGRTLRYGGVEYPMADVFPVCTTVHERPQGLGYVEALVVEDNPFHATGTRVRGHEFHYSRAVAYEGESVRHAFRMERGEGMGEDADGMIVRNTFAGYTHLFAPGEPHWAVNFVRAAARYRDAEAD</sequence>
<comment type="miscellaneous">
    <text evidence="3">The a and c carboxylates of cobyrinate are activated for nucleophilic attack via formation of a phosphorylated intermediate by ATP. CbiA catalyzes first the amidation of the c-carboxylate, and then that of the a-carboxylate.</text>
</comment>
<dbReference type="Gene3D" id="3.40.50.880">
    <property type="match status" value="1"/>
</dbReference>
<dbReference type="PANTHER" id="PTHR43873">
    <property type="entry name" value="COBYRINATE A,C-DIAMIDE SYNTHASE"/>
    <property type="match status" value="1"/>
</dbReference>
<dbReference type="CDD" id="cd05388">
    <property type="entry name" value="CobB_N"/>
    <property type="match status" value="1"/>
</dbReference>
<dbReference type="SUPFAM" id="SSF52317">
    <property type="entry name" value="Class I glutamine amidotransferase-like"/>
    <property type="match status" value="1"/>
</dbReference>
<gene>
    <name evidence="3" type="primary">cbiA</name>
    <name evidence="5" type="ordered locus">Dde_0529</name>
</gene>
<dbReference type="CDD" id="cd03130">
    <property type="entry name" value="GATase1_CobB"/>
    <property type="match status" value="1"/>
</dbReference>
<keyword evidence="6" id="KW-1185">Reference proteome</keyword>
<dbReference type="EMBL" id="CP000112">
    <property type="protein sequence ID" value="ABB37330.2"/>
    <property type="molecule type" value="Genomic_DNA"/>
</dbReference>
<name>Q315R6_OLEA2</name>
<dbReference type="Proteomes" id="UP000002710">
    <property type="component" value="Chromosome"/>
</dbReference>